<comment type="caution">
    <text evidence="3">The sequence shown here is derived from an EMBL/GenBank/DDBJ whole genome shotgun (WGS) entry which is preliminary data.</text>
</comment>
<dbReference type="AlphaFoldDB" id="A0A327W1V9"/>
<keyword evidence="4" id="KW-1185">Reference proteome</keyword>
<organism evidence="3 4">
    <name type="scientific">Chitinophaga dinghuensis</name>
    <dbReference type="NCBI Taxonomy" id="1539050"/>
    <lineage>
        <taxon>Bacteria</taxon>
        <taxon>Pseudomonadati</taxon>
        <taxon>Bacteroidota</taxon>
        <taxon>Chitinophagia</taxon>
        <taxon>Chitinophagales</taxon>
        <taxon>Chitinophagaceae</taxon>
        <taxon>Chitinophaga</taxon>
    </lineage>
</organism>
<dbReference type="Gene3D" id="2.60.40.10">
    <property type="entry name" value="Immunoglobulins"/>
    <property type="match status" value="1"/>
</dbReference>
<dbReference type="InterPro" id="IPR026444">
    <property type="entry name" value="Secre_tail"/>
</dbReference>
<dbReference type="InterPro" id="IPR013783">
    <property type="entry name" value="Ig-like_fold"/>
</dbReference>
<sequence length="530" mass="58615">MRKLLLILFLLLQISPRLHAQQGIYIPMGSTVWLYNNTQIGIFSSVTNDGILGSNPGSTLYILGKRWVNGLNATLPDESADGKSGVGGNFLFSSLNPVLGDVGQQSIYGNYSAIGRQGTSFPNMEVNNGKGIILDDLSDLKIRGTLHFTSGKIYLNGWNLVIGEKGPGNITGYSDLRYVVTGNTFAGGYLYRTGINSAANKVVFPVGADDLSYSPGAILLDGGVTDNFGMRAFDSVYTMAIGGTAYKDTFVNKTWNVQRMDNTGGKATVILQHTDNTELPGYKLKRDSSFISRFGITGWDKLASTPFKPLPGTLSTTTMLQASTMHMRELIDMGPNTYFSKTILNVKMDPAVFLSFDAYRTSPSMAQLDWTTSKEVNNLQFEVERRYEKDETFSTIAVVPSKAINGNSSSPLSYTFNDPNDYDDNTYYRIKAVAKDGTITYSEVRMVPPVFTVQVYPNPNHGNFHVKIRGTKDDMYLQLINTWGQVLRQYTVKKDADIQFNHMPAGVYYLVLVNKDTNKKVYTTKVIVLP</sequence>
<gene>
    <name evidence="3" type="ORF">CLV59_103180</name>
</gene>
<evidence type="ECO:0000313" key="4">
    <source>
        <dbReference type="Proteomes" id="UP000249819"/>
    </source>
</evidence>
<dbReference type="Proteomes" id="UP000249819">
    <property type="component" value="Unassembled WGS sequence"/>
</dbReference>
<dbReference type="Pfam" id="PF18962">
    <property type="entry name" value="Por_Secre_tail"/>
    <property type="match status" value="1"/>
</dbReference>
<evidence type="ECO:0000313" key="3">
    <source>
        <dbReference type="EMBL" id="RAJ83219.1"/>
    </source>
</evidence>
<evidence type="ECO:0000256" key="1">
    <source>
        <dbReference type="SAM" id="SignalP"/>
    </source>
</evidence>
<feature type="domain" description="Secretion system C-terminal sorting" evidence="2">
    <location>
        <begin position="455"/>
        <end position="527"/>
    </location>
</feature>
<feature type="signal peptide" evidence="1">
    <location>
        <begin position="1"/>
        <end position="20"/>
    </location>
</feature>
<proteinExistence type="predicted"/>
<protein>
    <submittedName>
        <fullName evidence="3">Putative secreted protein (Por secretion system target)</fullName>
    </submittedName>
</protein>
<dbReference type="NCBIfam" id="TIGR04183">
    <property type="entry name" value="Por_Secre_tail"/>
    <property type="match status" value="1"/>
</dbReference>
<dbReference type="EMBL" id="QLMA01000003">
    <property type="protein sequence ID" value="RAJ83219.1"/>
    <property type="molecule type" value="Genomic_DNA"/>
</dbReference>
<accession>A0A327W1V9</accession>
<feature type="chain" id="PRO_5016466846" evidence="1">
    <location>
        <begin position="21"/>
        <end position="530"/>
    </location>
</feature>
<evidence type="ECO:0000259" key="2">
    <source>
        <dbReference type="Pfam" id="PF18962"/>
    </source>
</evidence>
<keyword evidence="1" id="KW-0732">Signal</keyword>
<reference evidence="3 4" key="1">
    <citation type="submission" date="2018-06" db="EMBL/GenBank/DDBJ databases">
        <title>Genomic Encyclopedia of Archaeal and Bacterial Type Strains, Phase II (KMG-II): from individual species to whole genera.</title>
        <authorList>
            <person name="Goeker M."/>
        </authorList>
    </citation>
    <scope>NUCLEOTIDE SEQUENCE [LARGE SCALE GENOMIC DNA]</scope>
    <source>
        <strain evidence="3 4">DSM 29821</strain>
    </source>
</reference>
<name>A0A327W1V9_9BACT</name>
<dbReference type="RefSeq" id="WP_170137701.1">
    <property type="nucleotide sequence ID" value="NZ_QLMA01000003.1"/>
</dbReference>